<evidence type="ECO:0000256" key="2">
    <source>
        <dbReference type="SAM" id="SignalP"/>
    </source>
</evidence>
<dbReference type="Pfam" id="PF03401">
    <property type="entry name" value="TctC"/>
    <property type="match status" value="1"/>
</dbReference>
<name>A0A0S3Q173_9BRAD</name>
<dbReference type="EMBL" id="AP014946">
    <property type="protein sequence ID" value="BAT61902.1"/>
    <property type="molecule type" value="Genomic_DNA"/>
</dbReference>
<dbReference type="PIRSF" id="PIRSF017082">
    <property type="entry name" value="YflP"/>
    <property type="match status" value="1"/>
</dbReference>
<organism evidence="3 4">
    <name type="scientific">Variibacter gotjawalensis</name>
    <dbReference type="NCBI Taxonomy" id="1333996"/>
    <lineage>
        <taxon>Bacteria</taxon>
        <taxon>Pseudomonadati</taxon>
        <taxon>Pseudomonadota</taxon>
        <taxon>Alphaproteobacteria</taxon>
        <taxon>Hyphomicrobiales</taxon>
        <taxon>Nitrobacteraceae</taxon>
        <taxon>Variibacter</taxon>
    </lineage>
</organism>
<dbReference type="InterPro" id="IPR005064">
    <property type="entry name" value="BUG"/>
</dbReference>
<dbReference type="OrthoDB" id="7250553at2"/>
<evidence type="ECO:0000256" key="1">
    <source>
        <dbReference type="ARBA" id="ARBA00006987"/>
    </source>
</evidence>
<keyword evidence="3" id="KW-0675">Receptor</keyword>
<dbReference type="CDD" id="cd13578">
    <property type="entry name" value="PBP2_Bug27"/>
    <property type="match status" value="1"/>
</dbReference>
<dbReference type="KEGG" id="vgo:GJW-30_1_04464"/>
<dbReference type="Gene3D" id="3.40.190.150">
    <property type="entry name" value="Bordetella uptake gene, domain 1"/>
    <property type="match status" value="1"/>
</dbReference>
<dbReference type="InterPro" id="IPR042100">
    <property type="entry name" value="Bug_dom1"/>
</dbReference>
<dbReference type="SUPFAM" id="SSF53850">
    <property type="entry name" value="Periplasmic binding protein-like II"/>
    <property type="match status" value="1"/>
</dbReference>
<dbReference type="Proteomes" id="UP000236884">
    <property type="component" value="Chromosome"/>
</dbReference>
<dbReference type="PANTHER" id="PTHR42928">
    <property type="entry name" value="TRICARBOXYLATE-BINDING PROTEIN"/>
    <property type="match status" value="1"/>
</dbReference>
<evidence type="ECO:0000313" key="4">
    <source>
        <dbReference type="Proteomes" id="UP000236884"/>
    </source>
</evidence>
<proteinExistence type="inferred from homology"/>
<feature type="signal peptide" evidence="2">
    <location>
        <begin position="1"/>
        <end position="25"/>
    </location>
</feature>
<keyword evidence="2" id="KW-0732">Signal</keyword>
<dbReference type="AlphaFoldDB" id="A0A0S3Q173"/>
<protein>
    <submittedName>
        <fullName evidence="3">Tripartite tricarboxylate transporter family receptor</fullName>
    </submittedName>
</protein>
<accession>A0A0S3Q173</accession>
<feature type="chain" id="PRO_5006616060" evidence="2">
    <location>
        <begin position="26"/>
        <end position="325"/>
    </location>
</feature>
<sequence length="325" mass="33708">MFSKVLAQCAAAIGVAMLSALPAQAQFPERPIKLVIPFTAGGPTDALGRALAGAMQSRIGQPVVVENKAGAGGNIAADFVSNAAPDGYTLMLGTSGPLVINVSLYKKLAYDPIKSFDPIIMIGALPNVIVAHPSFPAKTIAELVAYSKAHKGALSFSHAGVGGSTHLAGVMFNQQTGTDLVQVAYRGASQAMQDLIGGQVQLSILDVYLAAPQVKAGTMKALGVTAGRRTPIMPDVPTLDEQGIKGFDSSVIFGIVAPKGTPADIVAKLNATLAAVLDDPATKMLLDNQGIVRAPSTDAAYLSQYMSTEIPKWRDVIKSVGIEQQ</sequence>
<dbReference type="RefSeq" id="WP_096358538.1">
    <property type="nucleotide sequence ID" value="NZ_AP014946.1"/>
</dbReference>
<gene>
    <name evidence="3" type="ORF">GJW-30_1_04464</name>
</gene>
<reference evidence="3 4" key="1">
    <citation type="submission" date="2015-08" db="EMBL/GenBank/DDBJ databases">
        <title>Investigation of the bacterial diversity of lava forest soil.</title>
        <authorList>
            <person name="Lee J.S."/>
        </authorList>
    </citation>
    <scope>NUCLEOTIDE SEQUENCE [LARGE SCALE GENOMIC DNA]</scope>
    <source>
        <strain evidence="3 4">GJW-30</strain>
    </source>
</reference>
<keyword evidence="4" id="KW-1185">Reference proteome</keyword>
<dbReference type="PANTHER" id="PTHR42928:SF5">
    <property type="entry name" value="BLR1237 PROTEIN"/>
    <property type="match status" value="1"/>
</dbReference>
<dbReference type="Gene3D" id="3.40.190.10">
    <property type="entry name" value="Periplasmic binding protein-like II"/>
    <property type="match status" value="1"/>
</dbReference>
<comment type="similarity">
    <text evidence="1">Belongs to the UPF0065 (bug) family.</text>
</comment>
<evidence type="ECO:0000313" key="3">
    <source>
        <dbReference type="EMBL" id="BAT61902.1"/>
    </source>
</evidence>